<reference evidence="1" key="1">
    <citation type="submission" date="2014-09" db="EMBL/GenBank/DDBJ databases">
        <authorList>
            <person name="Magalhaes I.L.F."/>
            <person name="Oliveira U."/>
            <person name="Santos F.R."/>
            <person name="Vidigal T.H.D.A."/>
            <person name="Brescovit A.D."/>
            <person name="Santos A.J."/>
        </authorList>
    </citation>
    <scope>NUCLEOTIDE SEQUENCE</scope>
    <source>
        <tissue evidence="1">Shoot tissue taken approximately 20 cm above the soil surface</tissue>
    </source>
</reference>
<dbReference type="AlphaFoldDB" id="A0A0A8YJ25"/>
<accession>A0A0A8YJ25</accession>
<reference evidence="1" key="2">
    <citation type="journal article" date="2015" name="Data Brief">
        <title>Shoot transcriptome of the giant reed, Arundo donax.</title>
        <authorList>
            <person name="Barrero R.A."/>
            <person name="Guerrero F.D."/>
            <person name="Moolhuijzen P."/>
            <person name="Goolsby J.A."/>
            <person name="Tidwell J."/>
            <person name="Bellgard S.E."/>
            <person name="Bellgard M.I."/>
        </authorList>
    </citation>
    <scope>NUCLEOTIDE SEQUENCE</scope>
    <source>
        <tissue evidence="1">Shoot tissue taken approximately 20 cm above the soil surface</tissue>
    </source>
</reference>
<sequence length="80" mass="8905">MYALPSRRRLWSACWMNVCSHWSLSLNSTTSLPTSFRTPASFTTNSPSRPRTKLTAESAIPSEATSWRAYGQCFPCGGGW</sequence>
<organism evidence="1">
    <name type="scientific">Arundo donax</name>
    <name type="common">Giant reed</name>
    <name type="synonym">Donax arundinaceus</name>
    <dbReference type="NCBI Taxonomy" id="35708"/>
    <lineage>
        <taxon>Eukaryota</taxon>
        <taxon>Viridiplantae</taxon>
        <taxon>Streptophyta</taxon>
        <taxon>Embryophyta</taxon>
        <taxon>Tracheophyta</taxon>
        <taxon>Spermatophyta</taxon>
        <taxon>Magnoliopsida</taxon>
        <taxon>Liliopsida</taxon>
        <taxon>Poales</taxon>
        <taxon>Poaceae</taxon>
        <taxon>PACMAD clade</taxon>
        <taxon>Arundinoideae</taxon>
        <taxon>Arundineae</taxon>
        <taxon>Arundo</taxon>
    </lineage>
</organism>
<dbReference type="EMBL" id="GBRH01272330">
    <property type="protein sequence ID" value="JAD25565.1"/>
    <property type="molecule type" value="Transcribed_RNA"/>
</dbReference>
<protein>
    <submittedName>
        <fullName evidence="1">Uncharacterized protein</fullName>
    </submittedName>
</protein>
<name>A0A0A8YJ25_ARUDO</name>
<proteinExistence type="predicted"/>
<evidence type="ECO:0000313" key="1">
    <source>
        <dbReference type="EMBL" id="JAD25565.1"/>
    </source>
</evidence>